<dbReference type="SUPFAM" id="SSF46785">
    <property type="entry name" value="Winged helix' DNA-binding domain"/>
    <property type="match status" value="1"/>
</dbReference>
<dbReference type="InterPro" id="IPR015102">
    <property type="entry name" value="Tscrpt_reg_HTH_FeoC"/>
</dbReference>
<dbReference type="Gene3D" id="1.10.10.10">
    <property type="entry name" value="Winged helix-like DNA-binding domain superfamily/Winged helix DNA-binding domain"/>
    <property type="match status" value="1"/>
</dbReference>
<proteinExistence type="predicted"/>
<name>A0A3B0YB77_9ZZZZ</name>
<dbReference type="InterPro" id="IPR036388">
    <property type="entry name" value="WH-like_DNA-bd_sf"/>
</dbReference>
<gene>
    <name evidence="2" type="ORF">MNBD_GAMMA14-1043</name>
</gene>
<dbReference type="AlphaFoldDB" id="A0A3B0YB77"/>
<dbReference type="Pfam" id="PF09012">
    <property type="entry name" value="FeoC"/>
    <property type="match status" value="1"/>
</dbReference>
<accession>A0A3B0YB77</accession>
<protein>
    <recommendedName>
        <fullName evidence="1">Transcriptional regulator HTH-type FeoC domain-containing protein</fullName>
    </recommendedName>
</protein>
<feature type="domain" description="Transcriptional regulator HTH-type FeoC" evidence="1">
    <location>
        <begin position="2"/>
        <end position="69"/>
    </location>
</feature>
<evidence type="ECO:0000259" key="1">
    <source>
        <dbReference type="Pfam" id="PF09012"/>
    </source>
</evidence>
<sequence>MILSDIRHYLEARGQATLADIALHFDADPDAVRGMLEVWIRKGRLHRHRATAACGSSCHQCDPAATEIYVWGAGTDATQVTEKAENPSYGSHVAFVRPINCTGERMMRDYGNIPKIDWQDDKPTQVRIKAQLLHEEPLVLQLPDGFQLDLDTQACGCEGGPDMSLGCQPQAVFTALAEANNLPALVEIGEKAEEAGQVVDVDRSGQRLIIHD</sequence>
<dbReference type="EMBL" id="UOFM01000038">
    <property type="protein sequence ID" value="VAW72807.1"/>
    <property type="molecule type" value="Genomic_DNA"/>
</dbReference>
<reference evidence="2" key="1">
    <citation type="submission" date="2018-06" db="EMBL/GenBank/DDBJ databases">
        <authorList>
            <person name="Zhirakovskaya E."/>
        </authorList>
    </citation>
    <scope>NUCLEOTIDE SEQUENCE</scope>
</reference>
<evidence type="ECO:0000313" key="2">
    <source>
        <dbReference type="EMBL" id="VAW72807.1"/>
    </source>
</evidence>
<dbReference type="InterPro" id="IPR036390">
    <property type="entry name" value="WH_DNA-bd_sf"/>
</dbReference>
<organism evidence="2">
    <name type="scientific">hydrothermal vent metagenome</name>
    <dbReference type="NCBI Taxonomy" id="652676"/>
    <lineage>
        <taxon>unclassified sequences</taxon>
        <taxon>metagenomes</taxon>
        <taxon>ecological metagenomes</taxon>
    </lineage>
</organism>